<dbReference type="Proteomes" id="UP000015462">
    <property type="component" value="Unassembled WGS sequence"/>
</dbReference>
<comment type="caution">
    <text evidence="1">The sequence shown here is derived from an EMBL/GenBank/DDBJ whole genome shotgun (WGS) entry which is preliminary data.</text>
</comment>
<evidence type="ECO:0000313" key="2">
    <source>
        <dbReference type="Proteomes" id="UP000015462"/>
    </source>
</evidence>
<organism evidence="1 2">
    <name type="scientific">Cycloclasticus pugetii</name>
    <dbReference type="NCBI Taxonomy" id="34068"/>
    <lineage>
        <taxon>Bacteria</taxon>
        <taxon>Pseudomonadati</taxon>
        <taxon>Pseudomonadota</taxon>
        <taxon>Gammaproteobacteria</taxon>
        <taxon>Thiotrichales</taxon>
        <taxon>Piscirickettsiaceae</taxon>
        <taxon>Cycloclasticus</taxon>
    </lineage>
</organism>
<sequence length="122" mass="13702">MRHFEKMLKNLLTYFILSLIVLQSSAALSYPGQLHLSDVEHVYLDGFLGTSDESAKSIELVDLLEEHERDCCDCCHGHCCVVMFVNSSNAVIQTTRTVISYYSEDAPNGNTKPLIRPPIEHS</sequence>
<proteinExistence type="predicted"/>
<reference evidence="1 2" key="1">
    <citation type="journal article" date="2013" name="Genome Announc.">
        <title>Genome Sequence of the Pyrene- and Fluoranthene-Degrading Bacterium Cycloclasticus sp. Strain PY97M.</title>
        <authorList>
            <person name="Cui Z."/>
            <person name="Xu G."/>
            <person name="Li Q."/>
            <person name="Gao W."/>
            <person name="Zheng L."/>
        </authorList>
    </citation>
    <scope>NUCLEOTIDE SEQUENCE [LARGE SCALE GENOMIC DNA]</scope>
    <source>
        <strain evidence="1 2">PY97M</strain>
    </source>
</reference>
<evidence type="ECO:0000313" key="1">
    <source>
        <dbReference type="EMBL" id="EPD12661.1"/>
    </source>
</evidence>
<dbReference type="EMBL" id="ASHL01000007">
    <property type="protein sequence ID" value="EPD12661.1"/>
    <property type="molecule type" value="Genomic_DNA"/>
</dbReference>
<name>A0AB33Z0D0_9GAMM</name>
<gene>
    <name evidence="1" type="ORF">L196_08649</name>
</gene>
<dbReference type="AlphaFoldDB" id="A0AB33Z0D0"/>
<accession>A0AB33Z0D0</accession>
<protein>
    <submittedName>
        <fullName evidence="1">Uncharacterized protein</fullName>
    </submittedName>
</protein>
<dbReference type="RefSeq" id="WP_016390678.1">
    <property type="nucleotide sequence ID" value="NZ_JARGOU010000014.1"/>
</dbReference>
<keyword evidence="2" id="KW-1185">Reference proteome</keyword>